<evidence type="ECO:0000313" key="3">
    <source>
        <dbReference type="EMBL" id="MFC4031590.1"/>
    </source>
</evidence>
<dbReference type="RefSeq" id="WP_386427866.1">
    <property type="nucleotide sequence ID" value="NZ_JBHSBB010000008.1"/>
</dbReference>
<keyword evidence="3" id="KW-0436">Ligase</keyword>
<dbReference type="EC" id="6.2.1.3" evidence="3"/>
<keyword evidence="4" id="KW-1185">Reference proteome</keyword>
<gene>
    <name evidence="3" type="ORF">ACFO3J_08880</name>
</gene>
<evidence type="ECO:0000313" key="4">
    <source>
        <dbReference type="Proteomes" id="UP001595765"/>
    </source>
</evidence>
<dbReference type="PANTHER" id="PTHR43767:SF1">
    <property type="entry name" value="NONRIBOSOMAL PEPTIDE SYNTHASE PES1 (EUROFUNG)-RELATED"/>
    <property type="match status" value="1"/>
</dbReference>
<evidence type="ECO:0000259" key="1">
    <source>
        <dbReference type="Pfam" id="PF00501"/>
    </source>
</evidence>
<dbReference type="NCBIfam" id="NF004837">
    <property type="entry name" value="PRK06187.1"/>
    <property type="match status" value="1"/>
</dbReference>
<accession>A0ABV8HI24</accession>
<comment type="caution">
    <text evidence="3">The sequence shown here is derived from an EMBL/GenBank/DDBJ whole genome shotgun (WGS) entry which is preliminary data.</text>
</comment>
<dbReference type="InterPro" id="IPR042099">
    <property type="entry name" value="ANL_N_sf"/>
</dbReference>
<dbReference type="SUPFAM" id="SSF56801">
    <property type="entry name" value="Acetyl-CoA synthetase-like"/>
    <property type="match status" value="1"/>
</dbReference>
<dbReference type="GO" id="GO:0004467">
    <property type="term" value="F:long-chain fatty acid-CoA ligase activity"/>
    <property type="evidence" value="ECO:0007669"/>
    <property type="project" value="UniProtKB-EC"/>
</dbReference>
<dbReference type="Gene3D" id="3.30.300.30">
    <property type="match status" value="1"/>
</dbReference>
<proteinExistence type="predicted"/>
<dbReference type="Gene3D" id="3.40.50.12780">
    <property type="entry name" value="N-terminal domain of ligase-like"/>
    <property type="match status" value="1"/>
</dbReference>
<dbReference type="Pfam" id="PF13193">
    <property type="entry name" value="AMP-binding_C"/>
    <property type="match status" value="1"/>
</dbReference>
<dbReference type="InterPro" id="IPR050237">
    <property type="entry name" value="ATP-dep_AMP-bd_enzyme"/>
</dbReference>
<dbReference type="Proteomes" id="UP001595765">
    <property type="component" value="Unassembled WGS sequence"/>
</dbReference>
<dbReference type="InterPro" id="IPR045851">
    <property type="entry name" value="AMP-bd_C_sf"/>
</dbReference>
<dbReference type="PANTHER" id="PTHR43767">
    <property type="entry name" value="LONG-CHAIN-FATTY-ACID--COA LIGASE"/>
    <property type="match status" value="1"/>
</dbReference>
<dbReference type="Pfam" id="PF00501">
    <property type="entry name" value="AMP-binding"/>
    <property type="match status" value="1"/>
</dbReference>
<feature type="domain" description="AMP-dependent synthetase/ligase" evidence="1">
    <location>
        <begin position="22"/>
        <end position="385"/>
    </location>
</feature>
<dbReference type="EMBL" id="JBHSBB010000008">
    <property type="protein sequence ID" value="MFC4031590.1"/>
    <property type="molecule type" value="Genomic_DNA"/>
</dbReference>
<name>A0ABV8HI24_9ACTN</name>
<sequence length="522" mass="56950">MIEPTDPIRKEPATLHARLALHARTQPDHVAVICEDREVTYARLHQESNRTAHALLAAGLGRGARVAYLGRESEHYYDIALACAKAGTVLVPVNWRLTAAEVDHALRDSGAEFAFVEPRLAGVLERVRDGLPELKTVVSLDEDDQLGAGLLRWKAGSPDTDLDPGTTTDDAVFQMYTSGTTGLPKGVVLAHRTYFTFAEAMGAAGLDWIDWLPEDRALISFPGLHSGGIAWFMFGIVAGSTNVVMRMFVAEEAVRLIKRHRITNTFAAPAMLGMILDEAAASPEAFASLRKVVYGGAPMPAELMRRCVKEFGCEVVQMYASAETGSVVTCLTSAEHLAGGPKAGSAGRVCPGNKVRIIDEHGEELPTGQIGRITLWTPATFVEYWRNPKATSEALHDGWLYMPDAGYVDADGYLFICDRINDMIIVAGQNIYPVEVENALYAHPAVAEVAVVGMADERWGEIAKAVVVLRPGLEATPRELSVSLRGRIADFKIPTRWEFVSALPRNPTGKVLRRELRDPIRS</sequence>
<reference evidence="4" key="1">
    <citation type="journal article" date="2019" name="Int. J. Syst. Evol. Microbiol.">
        <title>The Global Catalogue of Microorganisms (GCM) 10K type strain sequencing project: providing services to taxonomists for standard genome sequencing and annotation.</title>
        <authorList>
            <consortium name="The Broad Institute Genomics Platform"/>
            <consortium name="The Broad Institute Genome Sequencing Center for Infectious Disease"/>
            <person name="Wu L."/>
            <person name="Ma J."/>
        </authorList>
    </citation>
    <scope>NUCLEOTIDE SEQUENCE [LARGE SCALE GENOMIC DNA]</scope>
    <source>
        <strain evidence="4">CGMCC 4.7237</strain>
    </source>
</reference>
<evidence type="ECO:0000259" key="2">
    <source>
        <dbReference type="Pfam" id="PF13193"/>
    </source>
</evidence>
<organism evidence="3 4">
    <name type="scientific">Streptomyces polygonati</name>
    <dbReference type="NCBI Taxonomy" id="1617087"/>
    <lineage>
        <taxon>Bacteria</taxon>
        <taxon>Bacillati</taxon>
        <taxon>Actinomycetota</taxon>
        <taxon>Actinomycetes</taxon>
        <taxon>Kitasatosporales</taxon>
        <taxon>Streptomycetaceae</taxon>
        <taxon>Streptomyces</taxon>
    </lineage>
</organism>
<protein>
    <submittedName>
        <fullName evidence="3">Long-chain-fatty-acid--CoA ligase</fullName>
        <ecNumber evidence="3">6.2.1.3</ecNumber>
    </submittedName>
</protein>
<feature type="domain" description="AMP-binding enzyme C-terminal" evidence="2">
    <location>
        <begin position="435"/>
        <end position="510"/>
    </location>
</feature>
<dbReference type="InterPro" id="IPR000873">
    <property type="entry name" value="AMP-dep_synth/lig_dom"/>
</dbReference>
<dbReference type="InterPro" id="IPR025110">
    <property type="entry name" value="AMP-bd_C"/>
</dbReference>